<gene>
    <name evidence="1" type="ORF">RLDS_00585</name>
</gene>
<dbReference type="PATRIC" id="fig|1331060.3.peg.91"/>
<comment type="caution">
    <text evidence="1">The sequence shown here is derived from an EMBL/GenBank/DDBJ whole genome shotgun (WGS) entry which is preliminary data.</text>
</comment>
<protein>
    <submittedName>
        <fullName evidence="1">Uncharacterized protein</fullName>
    </submittedName>
</protein>
<evidence type="ECO:0000313" key="2">
    <source>
        <dbReference type="Proteomes" id="UP000015531"/>
    </source>
</evidence>
<dbReference type="Proteomes" id="UP000015531">
    <property type="component" value="Unassembled WGS sequence"/>
</dbReference>
<name>T0J4M9_9SPHN</name>
<proteinExistence type="predicted"/>
<accession>T0J4M9</accession>
<reference evidence="1 2" key="1">
    <citation type="journal article" date="2013" name="Genome Announc.">
        <title>Draft Genome Sequence of Sphingobium lactosutens Strain DS20T, Isolated from a Hexachlorocyclohexane Dumpsite.</title>
        <authorList>
            <person name="Kumar R."/>
            <person name="Dwivedi V."/>
            <person name="Negi V."/>
            <person name="Khurana J.P."/>
            <person name="Lal R."/>
        </authorList>
    </citation>
    <scope>NUCLEOTIDE SEQUENCE [LARGE SCALE GENOMIC DNA]</scope>
    <source>
        <strain evidence="1 2">DS20</strain>
    </source>
</reference>
<dbReference type="EMBL" id="ATDP01000034">
    <property type="protein sequence ID" value="EQB19100.1"/>
    <property type="molecule type" value="Genomic_DNA"/>
</dbReference>
<sequence>MIAVVRRLEEALRLLDQMDHGDSNGAAYIERAVQRAKRELRSGSIAAPLPSPSPRTPLRARSVTALRGRTRLM</sequence>
<organism evidence="1 2">
    <name type="scientific">Sphingobium lactosutens DS20</name>
    <dbReference type="NCBI Taxonomy" id="1331060"/>
    <lineage>
        <taxon>Bacteria</taxon>
        <taxon>Pseudomonadati</taxon>
        <taxon>Pseudomonadota</taxon>
        <taxon>Alphaproteobacteria</taxon>
        <taxon>Sphingomonadales</taxon>
        <taxon>Sphingomonadaceae</taxon>
        <taxon>Sphingobium</taxon>
    </lineage>
</organism>
<evidence type="ECO:0000313" key="1">
    <source>
        <dbReference type="EMBL" id="EQB19100.1"/>
    </source>
</evidence>
<dbReference type="AlphaFoldDB" id="T0J4M9"/>
<keyword evidence="2" id="KW-1185">Reference proteome</keyword>